<organism evidence="6 7">
    <name type="scientific">Lachnotalea glycerini</name>
    <dbReference type="NCBI Taxonomy" id="1763509"/>
    <lineage>
        <taxon>Bacteria</taxon>
        <taxon>Bacillati</taxon>
        <taxon>Bacillota</taxon>
        <taxon>Clostridia</taxon>
        <taxon>Lachnospirales</taxon>
        <taxon>Lachnospiraceae</taxon>
        <taxon>Lachnotalea</taxon>
    </lineage>
</organism>
<dbReference type="InterPro" id="IPR007492">
    <property type="entry name" value="LytTR_DNA-bd_dom"/>
</dbReference>
<dbReference type="Proteomes" id="UP000216411">
    <property type="component" value="Unassembled WGS sequence"/>
</dbReference>
<dbReference type="PROSITE" id="PS50110">
    <property type="entry name" value="RESPONSE_REGULATORY"/>
    <property type="match status" value="1"/>
</dbReference>
<dbReference type="PANTHER" id="PTHR37299">
    <property type="entry name" value="TRANSCRIPTIONAL REGULATOR-RELATED"/>
    <property type="match status" value="1"/>
</dbReference>
<accession>A0A371JJN2</accession>
<feature type="domain" description="Response regulatory" evidence="4">
    <location>
        <begin position="5"/>
        <end position="123"/>
    </location>
</feature>
<evidence type="ECO:0000256" key="2">
    <source>
        <dbReference type="ARBA" id="ARBA00024867"/>
    </source>
</evidence>
<dbReference type="GO" id="GO:0000156">
    <property type="term" value="F:phosphorelay response regulator activity"/>
    <property type="evidence" value="ECO:0007669"/>
    <property type="project" value="InterPro"/>
</dbReference>
<dbReference type="SMART" id="SM00448">
    <property type="entry name" value="REC"/>
    <property type="match status" value="1"/>
</dbReference>
<gene>
    <name evidence="6" type="ORF">CG710_002980</name>
</gene>
<dbReference type="SMART" id="SM00850">
    <property type="entry name" value="LytTR"/>
    <property type="match status" value="1"/>
</dbReference>
<keyword evidence="7" id="KW-1185">Reference proteome</keyword>
<dbReference type="EMBL" id="NOKA02000002">
    <property type="protein sequence ID" value="RDY32917.1"/>
    <property type="molecule type" value="Genomic_DNA"/>
</dbReference>
<dbReference type="Gene3D" id="3.40.50.2300">
    <property type="match status" value="1"/>
</dbReference>
<evidence type="ECO:0000256" key="1">
    <source>
        <dbReference type="ARBA" id="ARBA00018672"/>
    </source>
</evidence>
<dbReference type="CDD" id="cd00156">
    <property type="entry name" value="REC"/>
    <property type="match status" value="1"/>
</dbReference>
<name>A0A371JJN2_9FIRM</name>
<dbReference type="SUPFAM" id="SSF52172">
    <property type="entry name" value="CheY-like"/>
    <property type="match status" value="1"/>
</dbReference>
<reference evidence="6 7" key="1">
    <citation type="journal article" date="2017" name="Genome Announc.">
        <title>Draft Genome Sequence of a Sporulating and Motile Strain of Lachnotalea glycerini Isolated from Water in Quebec City, Canada.</title>
        <authorList>
            <person name="Maheux A.F."/>
            <person name="Boudreau D.K."/>
            <person name="Berube E."/>
            <person name="Boissinot M."/>
            <person name="Raymond F."/>
            <person name="Brodeur S."/>
            <person name="Corbeil J."/>
            <person name="Isabel S."/>
            <person name="Omar R.F."/>
            <person name="Bergeron M.G."/>
        </authorList>
    </citation>
    <scope>NUCLEOTIDE SEQUENCE [LARGE SCALE GENOMIC DNA]</scope>
    <source>
        <strain evidence="6 7">CCRI-19302</strain>
    </source>
</reference>
<keyword evidence="6" id="KW-0238">DNA-binding</keyword>
<dbReference type="GO" id="GO:0003677">
    <property type="term" value="F:DNA binding"/>
    <property type="evidence" value="ECO:0007669"/>
    <property type="project" value="UniProtKB-KW"/>
</dbReference>
<comment type="caution">
    <text evidence="6">The sequence shown here is derived from an EMBL/GenBank/DDBJ whole genome shotgun (WGS) entry which is preliminary data.</text>
</comment>
<sequence length="248" mass="29184">MIMFHIAICDDEKRFIQYMKNIIYNAGLKRGEVIFYEFSSGEEFIDYLKETASFDLLILDMQLKNMDGNETAKEFRKVFPTTTLVFCSGVCMPTVQNFETIPFRYLLKGYTDERMRFEMKTIINEMINKKVEPFIIGNNHYNLVKLRPSDILYIAIAKRGSCIHICPNIIEYKFEENITSKEKIESLYNLLKDYGFAYAHNSYIVNLKYIKKVTTTELQLVDDTKLTISRSKAKNFREEFAKVLAKKY</sequence>
<dbReference type="InterPro" id="IPR046947">
    <property type="entry name" value="LytR-like"/>
</dbReference>
<dbReference type="AlphaFoldDB" id="A0A371JJN2"/>
<comment type="function">
    <text evidence="2">May play the central regulatory role in sporulation. It may be an element of the effector pathway responsible for the activation of sporulation genes in response to nutritional stress. Spo0A may act in concert with spo0H (a sigma factor) to control the expression of some genes that are critical to the sporulation process.</text>
</comment>
<evidence type="ECO:0000313" key="6">
    <source>
        <dbReference type="EMBL" id="RDY32917.1"/>
    </source>
</evidence>
<evidence type="ECO:0000259" key="5">
    <source>
        <dbReference type="PROSITE" id="PS50930"/>
    </source>
</evidence>
<dbReference type="PROSITE" id="PS50930">
    <property type="entry name" value="HTH_LYTTR"/>
    <property type="match status" value="1"/>
</dbReference>
<feature type="domain" description="HTH LytTR-type" evidence="5">
    <location>
        <begin position="185"/>
        <end position="242"/>
    </location>
</feature>
<dbReference type="Pfam" id="PF00072">
    <property type="entry name" value="Response_reg"/>
    <property type="match status" value="1"/>
</dbReference>
<evidence type="ECO:0000313" key="7">
    <source>
        <dbReference type="Proteomes" id="UP000216411"/>
    </source>
</evidence>
<dbReference type="Pfam" id="PF04397">
    <property type="entry name" value="LytTR"/>
    <property type="match status" value="1"/>
</dbReference>
<dbReference type="OrthoDB" id="9774865at2"/>
<evidence type="ECO:0000259" key="4">
    <source>
        <dbReference type="PROSITE" id="PS50110"/>
    </source>
</evidence>
<protein>
    <recommendedName>
        <fullName evidence="1">Stage 0 sporulation protein A homolog</fullName>
    </recommendedName>
</protein>
<feature type="modified residue" description="4-aspartylphosphate" evidence="3">
    <location>
        <position position="60"/>
    </location>
</feature>
<proteinExistence type="predicted"/>
<dbReference type="InterPro" id="IPR001789">
    <property type="entry name" value="Sig_transdc_resp-reg_receiver"/>
</dbReference>
<evidence type="ECO:0000256" key="3">
    <source>
        <dbReference type="PROSITE-ProRule" id="PRU00169"/>
    </source>
</evidence>
<dbReference type="InterPro" id="IPR011006">
    <property type="entry name" value="CheY-like_superfamily"/>
</dbReference>
<dbReference type="PANTHER" id="PTHR37299:SF1">
    <property type="entry name" value="STAGE 0 SPORULATION PROTEIN A HOMOLOG"/>
    <property type="match status" value="1"/>
</dbReference>
<keyword evidence="3" id="KW-0597">Phosphoprotein</keyword>
<dbReference type="Gene3D" id="2.40.50.1020">
    <property type="entry name" value="LytTr DNA-binding domain"/>
    <property type="match status" value="1"/>
</dbReference>